<sequence length="114" mass="12765">LASVFNCDPLVSHPDSPLLFYFHKLFGQKKPTVPIYASNMTLLEPTKGAPTLIPEVPLVDTNKEVEVKDLPPVQFDWTSSGLTNPLEVNNKHQHLDFLNIDDSELTAKKGMYIC</sequence>
<protein>
    <recommendedName>
        <fullName evidence="1">Ig-like domain-containing protein</fullName>
    </recommendedName>
</protein>
<evidence type="ECO:0000313" key="3">
    <source>
        <dbReference type="Proteomes" id="UP000266721"/>
    </source>
</evidence>
<dbReference type="Proteomes" id="UP000266721">
    <property type="component" value="Unassembled WGS sequence"/>
</dbReference>
<evidence type="ECO:0000259" key="1">
    <source>
        <dbReference type="PROSITE" id="PS50835"/>
    </source>
</evidence>
<evidence type="ECO:0000313" key="2">
    <source>
        <dbReference type="EMBL" id="OPL21297.1"/>
    </source>
</evidence>
<dbReference type="InterPro" id="IPR007110">
    <property type="entry name" value="Ig-like_dom"/>
</dbReference>
<organism evidence="2 3">
    <name type="scientific">Mytilus galloprovincialis</name>
    <name type="common">Mediterranean mussel</name>
    <dbReference type="NCBI Taxonomy" id="29158"/>
    <lineage>
        <taxon>Eukaryota</taxon>
        <taxon>Metazoa</taxon>
        <taxon>Spiralia</taxon>
        <taxon>Lophotrochozoa</taxon>
        <taxon>Mollusca</taxon>
        <taxon>Bivalvia</taxon>
        <taxon>Autobranchia</taxon>
        <taxon>Pteriomorphia</taxon>
        <taxon>Mytilida</taxon>
        <taxon>Mytiloidea</taxon>
        <taxon>Mytilidae</taxon>
        <taxon>Mytilinae</taxon>
        <taxon>Mytilus</taxon>
    </lineage>
</organism>
<dbReference type="AlphaFoldDB" id="A0A3L5TQA8"/>
<proteinExistence type="predicted"/>
<dbReference type="PROSITE" id="PS50835">
    <property type="entry name" value="IG_LIKE"/>
    <property type="match status" value="1"/>
</dbReference>
<feature type="domain" description="Ig-like" evidence="1">
    <location>
        <begin position="31"/>
        <end position="114"/>
    </location>
</feature>
<name>A0A3L5TQA8_MYTGA</name>
<reference evidence="2 3" key="1">
    <citation type="journal article" date="2016" name="PLoS ONE">
        <title>A First Insight into the Genome of the Filter-Feeder Mussel Mytilus galloprovincialis.</title>
        <authorList>
            <person name="Murgarella M."/>
            <person name="Puiu D."/>
            <person name="Novoa B."/>
            <person name="Figueras A."/>
            <person name="Posada D."/>
            <person name="Canchaya C."/>
        </authorList>
    </citation>
    <scope>NUCLEOTIDE SEQUENCE [LARGE SCALE GENOMIC DNA]</scope>
    <source>
        <tissue evidence="2">Muscle</tissue>
    </source>
</reference>
<comment type="caution">
    <text evidence="2">The sequence shown here is derived from an EMBL/GenBank/DDBJ whole genome shotgun (WGS) entry which is preliminary data.</text>
</comment>
<gene>
    <name evidence="2" type="ORF">AM593_10390</name>
</gene>
<feature type="non-terminal residue" evidence="2">
    <location>
        <position position="1"/>
    </location>
</feature>
<accession>A0A3L5TQA8</accession>
<dbReference type="EMBL" id="KV592979">
    <property type="protein sequence ID" value="OPL21297.1"/>
    <property type="molecule type" value="Genomic_DNA"/>
</dbReference>
<keyword evidence="3" id="KW-1185">Reference proteome</keyword>